<dbReference type="EMBL" id="JAIWYP010000001">
    <property type="protein sequence ID" value="KAH3882991.1"/>
    <property type="molecule type" value="Genomic_DNA"/>
</dbReference>
<evidence type="ECO:0000313" key="1">
    <source>
        <dbReference type="EMBL" id="KAH3882991.1"/>
    </source>
</evidence>
<reference evidence="1" key="1">
    <citation type="journal article" date="2019" name="bioRxiv">
        <title>The Genome of the Zebra Mussel, Dreissena polymorpha: A Resource for Invasive Species Research.</title>
        <authorList>
            <person name="McCartney M.A."/>
            <person name="Auch B."/>
            <person name="Kono T."/>
            <person name="Mallez S."/>
            <person name="Zhang Y."/>
            <person name="Obille A."/>
            <person name="Becker A."/>
            <person name="Abrahante J.E."/>
            <person name="Garbe J."/>
            <person name="Badalamenti J.P."/>
            <person name="Herman A."/>
            <person name="Mangelson H."/>
            <person name="Liachko I."/>
            <person name="Sullivan S."/>
            <person name="Sone E.D."/>
            <person name="Koren S."/>
            <person name="Silverstein K.A.T."/>
            <person name="Beckman K.B."/>
            <person name="Gohl D.M."/>
        </authorList>
    </citation>
    <scope>NUCLEOTIDE SEQUENCE</scope>
    <source>
        <strain evidence="1">Duluth1</strain>
        <tissue evidence="1">Whole animal</tissue>
    </source>
</reference>
<dbReference type="Proteomes" id="UP000828390">
    <property type="component" value="Unassembled WGS sequence"/>
</dbReference>
<evidence type="ECO:0000313" key="2">
    <source>
        <dbReference type="Proteomes" id="UP000828390"/>
    </source>
</evidence>
<gene>
    <name evidence="1" type="ORF">DPMN_006938</name>
</gene>
<comment type="caution">
    <text evidence="1">The sequence shown here is derived from an EMBL/GenBank/DDBJ whole genome shotgun (WGS) entry which is preliminary data.</text>
</comment>
<accession>A0A9D4RVG5</accession>
<reference evidence="1" key="2">
    <citation type="submission" date="2020-11" db="EMBL/GenBank/DDBJ databases">
        <authorList>
            <person name="McCartney M.A."/>
            <person name="Auch B."/>
            <person name="Kono T."/>
            <person name="Mallez S."/>
            <person name="Becker A."/>
            <person name="Gohl D.M."/>
            <person name="Silverstein K.A.T."/>
            <person name="Koren S."/>
            <person name="Bechman K.B."/>
            <person name="Herman A."/>
            <person name="Abrahante J.E."/>
            <person name="Garbe J."/>
        </authorList>
    </citation>
    <scope>NUCLEOTIDE SEQUENCE</scope>
    <source>
        <strain evidence="1">Duluth1</strain>
        <tissue evidence="1">Whole animal</tissue>
    </source>
</reference>
<sequence length="50" mass="5842">MCFRAKPKCWNCDGEHMLLECKLPRNQGKISENKKIFMASSNQQQRSKPT</sequence>
<name>A0A9D4RVG5_DREPO</name>
<keyword evidence="2" id="KW-1185">Reference proteome</keyword>
<organism evidence="1 2">
    <name type="scientific">Dreissena polymorpha</name>
    <name type="common">Zebra mussel</name>
    <name type="synonym">Mytilus polymorpha</name>
    <dbReference type="NCBI Taxonomy" id="45954"/>
    <lineage>
        <taxon>Eukaryota</taxon>
        <taxon>Metazoa</taxon>
        <taxon>Spiralia</taxon>
        <taxon>Lophotrochozoa</taxon>
        <taxon>Mollusca</taxon>
        <taxon>Bivalvia</taxon>
        <taxon>Autobranchia</taxon>
        <taxon>Heteroconchia</taxon>
        <taxon>Euheterodonta</taxon>
        <taxon>Imparidentia</taxon>
        <taxon>Neoheterodontei</taxon>
        <taxon>Myida</taxon>
        <taxon>Dreissenoidea</taxon>
        <taxon>Dreissenidae</taxon>
        <taxon>Dreissena</taxon>
    </lineage>
</organism>
<proteinExistence type="predicted"/>
<dbReference type="AlphaFoldDB" id="A0A9D4RVG5"/>
<protein>
    <submittedName>
        <fullName evidence="1">Uncharacterized protein</fullName>
    </submittedName>
</protein>